<keyword evidence="9 12" id="KW-0472">Membrane</keyword>
<accession>A0A5B8MU99</accession>
<evidence type="ECO:0000259" key="14">
    <source>
        <dbReference type="PROSITE" id="PS51352"/>
    </source>
</evidence>
<keyword evidence="11" id="KW-0676">Redox-active center</keyword>
<dbReference type="Proteomes" id="UP000316726">
    <property type="component" value="Chromosome 12"/>
</dbReference>
<proteinExistence type="predicted"/>
<name>A0A5B8MU99_9CHLO</name>
<dbReference type="AlphaFoldDB" id="A0A5B8MU99"/>
<keyword evidence="6" id="KW-0256">Endoplasmic reticulum</keyword>
<keyword evidence="5 13" id="KW-0732">Signal</keyword>
<comment type="subcellular location">
    <subcellularLocation>
        <location evidence="1">Endoplasmic reticulum membrane</location>
        <topology evidence="1">Single-pass type I membrane protein</topology>
    </subcellularLocation>
</comment>
<dbReference type="Pfam" id="PF00085">
    <property type="entry name" value="Thioredoxin"/>
    <property type="match status" value="1"/>
</dbReference>
<evidence type="ECO:0000256" key="13">
    <source>
        <dbReference type="SAM" id="SignalP"/>
    </source>
</evidence>
<evidence type="ECO:0000256" key="1">
    <source>
        <dbReference type="ARBA" id="ARBA00004115"/>
    </source>
</evidence>
<evidence type="ECO:0000256" key="4">
    <source>
        <dbReference type="ARBA" id="ARBA00022692"/>
    </source>
</evidence>
<keyword evidence="3" id="KW-0597">Phosphoprotein</keyword>
<feature type="chain" id="PRO_5022949718" evidence="13">
    <location>
        <begin position="29"/>
        <end position="243"/>
    </location>
</feature>
<dbReference type="OrthoDB" id="74910at2759"/>
<dbReference type="GO" id="GO:0015036">
    <property type="term" value="F:disulfide oxidoreductase activity"/>
    <property type="evidence" value="ECO:0007669"/>
    <property type="project" value="TreeGrafter"/>
</dbReference>
<keyword evidence="16" id="KW-1185">Reference proteome</keyword>
<protein>
    <submittedName>
        <fullName evidence="15">Thioredoxin domain-containing protein</fullName>
    </submittedName>
</protein>
<dbReference type="InterPro" id="IPR013766">
    <property type="entry name" value="Thioredoxin_domain"/>
</dbReference>
<evidence type="ECO:0000256" key="7">
    <source>
        <dbReference type="ARBA" id="ARBA00022982"/>
    </source>
</evidence>
<evidence type="ECO:0000256" key="9">
    <source>
        <dbReference type="ARBA" id="ARBA00023136"/>
    </source>
</evidence>
<dbReference type="PANTHER" id="PTHR46107:SF3">
    <property type="entry name" value="THIOREDOXIN DOMAIN-CONTAINING PROTEIN"/>
    <property type="match status" value="1"/>
</dbReference>
<evidence type="ECO:0000256" key="5">
    <source>
        <dbReference type="ARBA" id="ARBA00022729"/>
    </source>
</evidence>
<dbReference type="InterPro" id="IPR017937">
    <property type="entry name" value="Thioredoxin_CS"/>
</dbReference>
<dbReference type="SUPFAM" id="SSF52833">
    <property type="entry name" value="Thioredoxin-like"/>
    <property type="match status" value="1"/>
</dbReference>
<evidence type="ECO:0000256" key="3">
    <source>
        <dbReference type="ARBA" id="ARBA00022553"/>
    </source>
</evidence>
<dbReference type="PROSITE" id="PS51352">
    <property type="entry name" value="THIOREDOXIN_2"/>
    <property type="match status" value="1"/>
</dbReference>
<keyword evidence="4 12" id="KW-0812">Transmembrane</keyword>
<dbReference type="Gene3D" id="3.40.30.10">
    <property type="entry name" value="Glutaredoxin"/>
    <property type="match status" value="1"/>
</dbReference>
<dbReference type="GO" id="GO:0005789">
    <property type="term" value="C:endoplasmic reticulum membrane"/>
    <property type="evidence" value="ECO:0007669"/>
    <property type="project" value="UniProtKB-SubCell"/>
</dbReference>
<feature type="transmembrane region" description="Helical" evidence="12">
    <location>
        <begin position="197"/>
        <end position="223"/>
    </location>
</feature>
<evidence type="ECO:0000256" key="12">
    <source>
        <dbReference type="SAM" id="Phobius"/>
    </source>
</evidence>
<evidence type="ECO:0000313" key="16">
    <source>
        <dbReference type="Proteomes" id="UP000316726"/>
    </source>
</evidence>
<dbReference type="InterPro" id="IPR036249">
    <property type="entry name" value="Thioredoxin-like_sf"/>
</dbReference>
<dbReference type="CDD" id="cd02961">
    <property type="entry name" value="PDI_a_family"/>
    <property type="match status" value="1"/>
</dbReference>
<keyword evidence="7" id="KW-0249">Electron transport</keyword>
<keyword evidence="2" id="KW-0813">Transport</keyword>
<reference evidence="15 16" key="1">
    <citation type="submission" date="2018-07" db="EMBL/GenBank/DDBJ databases">
        <title>The complete nuclear genome of the prasinophyte Chloropicon primus (CCMP1205).</title>
        <authorList>
            <person name="Pombert J.-F."/>
            <person name="Otis C."/>
            <person name="Turmel M."/>
            <person name="Lemieux C."/>
        </authorList>
    </citation>
    <scope>NUCLEOTIDE SEQUENCE [LARGE SCALE GENOMIC DNA]</scope>
    <source>
        <strain evidence="15 16">CCMP1205</strain>
    </source>
</reference>
<dbReference type="STRING" id="1764295.A0A5B8MU99"/>
<dbReference type="InterPro" id="IPR052454">
    <property type="entry name" value="TMX_domain-containing"/>
</dbReference>
<evidence type="ECO:0000256" key="2">
    <source>
        <dbReference type="ARBA" id="ARBA00022448"/>
    </source>
</evidence>
<keyword evidence="10" id="KW-1015">Disulfide bond</keyword>
<evidence type="ECO:0000256" key="11">
    <source>
        <dbReference type="ARBA" id="ARBA00023284"/>
    </source>
</evidence>
<evidence type="ECO:0000256" key="8">
    <source>
        <dbReference type="ARBA" id="ARBA00022989"/>
    </source>
</evidence>
<dbReference type="PROSITE" id="PS00194">
    <property type="entry name" value="THIOREDOXIN_1"/>
    <property type="match status" value="1"/>
</dbReference>
<evidence type="ECO:0000313" key="15">
    <source>
        <dbReference type="EMBL" id="QDZ24093.1"/>
    </source>
</evidence>
<organism evidence="15 16">
    <name type="scientific">Chloropicon primus</name>
    <dbReference type="NCBI Taxonomy" id="1764295"/>
    <lineage>
        <taxon>Eukaryota</taxon>
        <taxon>Viridiplantae</taxon>
        <taxon>Chlorophyta</taxon>
        <taxon>Chloropicophyceae</taxon>
        <taxon>Chloropicales</taxon>
        <taxon>Chloropicaceae</taxon>
        <taxon>Chloropicon</taxon>
    </lineage>
</organism>
<evidence type="ECO:0000256" key="6">
    <source>
        <dbReference type="ARBA" id="ARBA00022824"/>
    </source>
</evidence>
<dbReference type="PANTHER" id="PTHR46107">
    <property type="entry name" value="DUMPY: SHORTER THAN WILD-TYPE"/>
    <property type="match status" value="1"/>
</dbReference>
<sequence>MRSSRLTGGLRRDAELFVLLLALFLCCASHMPLCEGAAEGKLTKNAGEVVEITDSNYDNLIHDGPWMVVVSASWCPHCKQLEPTWVKLAEKLRGKVRVGKIDGPENKILSKRLHVVGYPTIFHVDRKGLIRDYGDQARDLEKLYQFAVSGYKQYEPLPWYHTPHSLFGQICKQILELPRDLQEMYSFLHIDLGLSDVFIIFSGIVLPLIGGVFVIGAMDLFFVRFHCRSLGTLVPAQPNNRVQ</sequence>
<feature type="signal peptide" evidence="13">
    <location>
        <begin position="1"/>
        <end position="28"/>
    </location>
</feature>
<feature type="domain" description="Thioredoxin" evidence="14">
    <location>
        <begin position="31"/>
        <end position="153"/>
    </location>
</feature>
<dbReference type="EMBL" id="CP031045">
    <property type="protein sequence ID" value="QDZ24093.1"/>
    <property type="molecule type" value="Genomic_DNA"/>
</dbReference>
<keyword evidence="8 12" id="KW-1133">Transmembrane helix</keyword>
<evidence type="ECO:0000256" key="10">
    <source>
        <dbReference type="ARBA" id="ARBA00023157"/>
    </source>
</evidence>
<gene>
    <name evidence="15" type="ORF">A3770_12p66110</name>
</gene>